<feature type="transmembrane region" description="Helical" evidence="10">
    <location>
        <begin position="107"/>
        <end position="126"/>
    </location>
</feature>
<dbReference type="Proteomes" id="UP000002382">
    <property type="component" value="Chromosome"/>
</dbReference>
<keyword evidence="6 10" id="KW-1133">Transmembrane helix</keyword>
<dbReference type="CDD" id="cd13137">
    <property type="entry name" value="MATE_NorM_like"/>
    <property type="match status" value="1"/>
</dbReference>
<dbReference type="STRING" id="521045.Kole_0754"/>
<dbReference type="GO" id="GO:0042910">
    <property type="term" value="F:xenobiotic transmembrane transporter activity"/>
    <property type="evidence" value="ECO:0007669"/>
    <property type="project" value="InterPro"/>
</dbReference>
<dbReference type="GO" id="GO:0005886">
    <property type="term" value="C:plasma membrane"/>
    <property type="evidence" value="ECO:0007669"/>
    <property type="project" value="UniProtKB-SubCell"/>
</dbReference>
<evidence type="ECO:0000256" key="9">
    <source>
        <dbReference type="ARBA" id="ARBA00031636"/>
    </source>
</evidence>
<feature type="transmembrane region" description="Helical" evidence="10">
    <location>
        <begin position="363"/>
        <end position="387"/>
    </location>
</feature>
<proteinExistence type="predicted"/>
<name>C5CG26_KOSOT</name>
<dbReference type="EMBL" id="CP001634">
    <property type="protein sequence ID" value="ACR79467.1"/>
    <property type="molecule type" value="Genomic_DNA"/>
</dbReference>
<dbReference type="PIRSF" id="PIRSF006603">
    <property type="entry name" value="DinF"/>
    <property type="match status" value="1"/>
</dbReference>
<evidence type="ECO:0000256" key="6">
    <source>
        <dbReference type="ARBA" id="ARBA00022989"/>
    </source>
</evidence>
<evidence type="ECO:0000256" key="2">
    <source>
        <dbReference type="ARBA" id="ARBA00022448"/>
    </source>
</evidence>
<reference evidence="11 12" key="2">
    <citation type="journal article" date="2011" name="J. Bacteriol.">
        <title>Genome Sequence of Kosmotoga olearia Strain TBF 19.5.1, a Thermophilic Bacterium with a Wide Growth Temperature Range, Isolated from the Troll B Oil Platform in the North Sea.</title>
        <authorList>
            <person name="Swithers K.S."/>
            <person name="Dipippo J.L."/>
            <person name="Bruce D.C."/>
            <person name="Detter C."/>
            <person name="Tapia R."/>
            <person name="Han S."/>
            <person name="Goodwin L.A."/>
            <person name="Han J."/>
            <person name="Woyke T."/>
            <person name="Pitluck S."/>
            <person name="Pennacchio L."/>
            <person name="Nolan M."/>
            <person name="Mikhailova N."/>
            <person name="Land M.L."/>
            <person name="Nesbo C.L."/>
            <person name="Gogarten J.P."/>
            <person name="Noll K.M."/>
        </authorList>
    </citation>
    <scope>NUCLEOTIDE SEQUENCE [LARGE SCALE GENOMIC DNA]</scope>
    <source>
        <strain evidence="12">ATCC BAA-1733 / DSM 21960 / TBF 19.5.1</strain>
    </source>
</reference>
<evidence type="ECO:0000256" key="4">
    <source>
        <dbReference type="ARBA" id="ARBA00022475"/>
    </source>
</evidence>
<dbReference type="GO" id="GO:0006811">
    <property type="term" value="P:monoatomic ion transport"/>
    <property type="evidence" value="ECO:0007669"/>
    <property type="project" value="UniProtKB-KW"/>
</dbReference>
<dbReference type="InterPro" id="IPR050222">
    <property type="entry name" value="MATE_MdtK"/>
</dbReference>
<feature type="transmembrane region" description="Helical" evidence="10">
    <location>
        <begin position="299"/>
        <end position="319"/>
    </location>
</feature>
<dbReference type="PANTHER" id="PTHR43298">
    <property type="entry name" value="MULTIDRUG RESISTANCE PROTEIN NORM-RELATED"/>
    <property type="match status" value="1"/>
</dbReference>
<keyword evidence="7" id="KW-0406">Ion transport</keyword>
<keyword evidence="12" id="KW-1185">Reference proteome</keyword>
<dbReference type="Pfam" id="PF01554">
    <property type="entry name" value="MatE"/>
    <property type="match status" value="2"/>
</dbReference>
<evidence type="ECO:0000313" key="11">
    <source>
        <dbReference type="EMBL" id="ACR79467.1"/>
    </source>
</evidence>
<feature type="transmembrane region" description="Helical" evidence="10">
    <location>
        <begin position="331"/>
        <end position="357"/>
    </location>
</feature>
<feature type="transmembrane region" description="Helical" evidence="10">
    <location>
        <begin position="250"/>
        <end position="279"/>
    </location>
</feature>
<evidence type="ECO:0000313" key="12">
    <source>
        <dbReference type="Proteomes" id="UP000002382"/>
    </source>
</evidence>
<dbReference type="InterPro" id="IPR002528">
    <property type="entry name" value="MATE_fam"/>
</dbReference>
<dbReference type="GO" id="GO:0015297">
    <property type="term" value="F:antiporter activity"/>
    <property type="evidence" value="ECO:0007669"/>
    <property type="project" value="UniProtKB-KW"/>
</dbReference>
<feature type="transmembrane region" description="Helical" evidence="10">
    <location>
        <begin position="146"/>
        <end position="166"/>
    </location>
</feature>
<evidence type="ECO:0000256" key="7">
    <source>
        <dbReference type="ARBA" id="ARBA00023065"/>
    </source>
</evidence>
<dbReference type="NCBIfam" id="TIGR00797">
    <property type="entry name" value="matE"/>
    <property type="match status" value="1"/>
</dbReference>
<dbReference type="HOGENOM" id="CLU_012893_5_3_0"/>
<evidence type="ECO:0000256" key="8">
    <source>
        <dbReference type="ARBA" id="ARBA00023136"/>
    </source>
</evidence>
<accession>C5CG26</accession>
<feature type="transmembrane region" description="Helical" evidence="10">
    <location>
        <begin position="26"/>
        <end position="45"/>
    </location>
</feature>
<dbReference type="AlphaFoldDB" id="C5CG26"/>
<evidence type="ECO:0000256" key="5">
    <source>
        <dbReference type="ARBA" id="ARBA00022692"/>
    </source>
</evidence>
<keyword evidence="3" id="KW-0050">Antiport</keyword>
<dbReference type="PANTHER" id="PTHR43298:SF2">
    <property type="entry name" value="FMN_FAD EXPORTER YEEO-RELATED"/>
    <property type="match status" value="1"/>
</dbReference>
<keyword evidence="4" id="KW-1003">Cell membrane</keyword>
<keyword evidence="2" id="KW-0813">Transport</keyword>
<evidence type="ECO:0000256" key="3">
    <source>
        <dbReference type="ARBA" id="ARBA00022449"/>
    </source>
</evidence>
<feature type="transmembrane region" description="Helical" evidence="10">
    <location>
        <begin position="423"/>
        <end position="440"/>
    </location>
</feature>
<feature type="transmembrane region" description="Helical" evidence="10">
    <location>
        <begin position="209"/>
        <end position="229"/>
    </location>
</feature>
<sequence>MVMSMKYSLLRSYLSHEEAAEIRKKLIVIALPAMGENILQMLLGIADTAFLGHYDWRVMSGVGVANQMVFILQVILIAVSTGTMVYISNGLGAKNQRLVNRVSWHSIYLAAAVGIAMTLLAFFSDSFIEWFFPKAEPIVQQAAQDYLAIILLGATGFSFMIVLGSVLRGAGDTKSPMITVAISNAINIFLDYALIFGRFGFPELGARGAATATIISRFVGATILLYLLFRNKRIAMGPKPCRFSSRVTRNIFSVGLPTAFDNLSFSVGIMVFANILLLAGARVYAAHRIGINVESISFMPAWGLGVSITALVGMYNGAGQINKVIGTLRQGWIISMCFSSIIGILIFLFPRAFIMIFTNDAEIIQMASLPVRIIGLFQIILGTDFAFTGALRGLGDTRFPMIASMIAMWLVRIPVGFVLVKYFGMGLMGAWIGMMIDMILRMSLKVFRLLSGNWEKTADKVRKKAGA</sequence>
<protein>
    <recommendedName>
        <fullName evidence="9">Multidrug-efflux transporter</fullName>
    </recommendedName>
</protein>
<dbReference type="eggNOG" id="COG0534">
    <property type="taxonomic scope" value="Bacteria"/>
</dbReference>
<organism evidence="11 12">
    <name type="scientific">Kosmotoga olearia (strain ATCC BAA-1733 / DSM 21960 / TBF 19.5.1)</name>
    <dbReference type="NCBI Taxonomy" id="521045"/>
    <lineage>
        <taxon>Bacteria</taxon>
        <taxon>Thermotogati</taxon>
        <taxon>Thermotogota</taxon>
        <taxon>Thermotogae</taxon>
        <taxon>Kosmotogales</taxon>
        <taxon>Kosmotogaceae</taxon>
        <taxon>Kosmotoga</taxon>
    </lineage>
</organism>
<keyword evidence="5 10" id="KW-0812">Transmembrane</keyword>
<dbReference type="KEGG" id="kol:Kole_0754"/>
<feature type="transmembrane region" description="Helical" evidence="10">
    <location>
        <begin position="65"/>
        <end position="87"/>
    </location>
</feature>
<dbReference type="InterPro" id="IPR048279">
    <property type="entry name" value="MdtK-like"/>
</dbReference>
<keyword evidence="8 10" id="KW-0472">Membrane</keyword>
<gene>
    <name evidence="11" type="ordered locus">Kole_0754</name>
</gene>
<evidence type="ECO:0000256" key="10">
    <source>
        <dbReference type="SAM" id="Phobius"/>
    </source>
</evidence>
<feature type="transmembrane region" description="Helical" evidence="10">
    <location>
        <begin position="178"/>
        <end position="197"/>
    </location>
</feature>
<evidence type="ECO:0000256" key="1">
    <source>
        <dbReference type="ARBA" id="ARBA00004651"/>
    </source>
</evidence>
<reference evidence="11 12" key="1">
    <citation type="submission" date="2009-06" db="EMBL/GenBank/DDBJ databases">
        <title>Complete sequence of Thermotogales bacterium TBF 19.5.1.</title>
        <authorList>
            <consortium name="US DOE Joint Genome Institute"/>
            <person name="Lucas S."/>
            <person name="Copeland A."/>
            <person name="Lapidus A."/>
            <person name="Glavina del Rio T."/>
            <person name="Tice H."/>
            <person name="Bruce D."/>
            <person name="Goodwin L."/>
            <person name="Pitluck S."/>
            <person name="Chertkov O."/>
            <person name="Brettin T."/>
            <person name="Detter J.C."/>
            <person name="Han C."/>
            <person name="Schmutz J."/>
            <person name="Larimer F."/>
            <person name="Land M."/>
            <person name="Hauser L."/>
            <person name="Kyrpides N."/>
            <person name="Ovchinnikova G."/>
            <person name="Noll K."/>
        </authorList>
    </citation>
    <scope>NUCLEOTIDE SEQUENCE [LARGE SCALE GENOMIC DNA]</scope>
    <source>
        <strain evidence="12">ATCC BAA-1733 / DSM 21960 / TBF 19.5.1</strain>
    </source>
</reference>
<comment type="subcellular location">
    <subcellularLocation>
        <location evidence="1">Cell membrane</location>
        <topology evidence="1">Multi-pass membrane protein</topology>
    </subcellularLocation>
</comment>